<proteinExistence type="evidence at transcript level"/>
<evidence type="ECO:0000256" key="3">
    <source>
        <dbReference type="SAM" id="Phobius"/>
    </source>
</evidence>
<keyword evidence="3" id="KW-0812">Transmembrane</keyword>
<evidence type="ECO:0000256" key="2">
    <source>
        <dbReference type="SAM" id="MobiDB-lite"/>
    </source>
</evidence>
<name>B2CSN4_MELIC</name>
<sequence>FPLKMNLKEQQIYLNIQLLFFILAVSSFLTTKGSEVKQRENNKLEYNKNEIERQKEQLIRDLIASLTRERQYSRDWQQSQQQQNFINSFGPSPHLFPSSGIEWPQQQQKIFLEEGEVEEPLEENEKEKRAQTFVRFGKRAQTFVRFGKRGQTFVRFGRDSKHQHNLSDQKQLKTDKQ</sequence>
<keyword evidence="1" id="KW-0175">Coiled coil</keyword>
<evidence type="ECO:0000256" key="1">
    <source>
        <dbReference type="SAM" id="Coils"/>
    </source>
</evidence>
<feature type="non-terminal residue" evidence="4">
    <location>
        <position position="1"/>
    </location>
</feature>
<protein>
    <submittedName>
        <fullName evidence="4">FLP-16 protein</fullName>
    </submittedName>
</protein>
<dbReference type="AlphaFoldDB" id="B2CSN4"/>
<evidence type="ECO:0000313" key="4">
    <source>
        <dbReference type="EMBL" id="ACB45434.1"/>
    </source>
</evidence>
<reference evidence="4" key="1">
    <citation type="submission" date="2008-03" db="EMBL/GenBank/DDBJ databases">
        <title>Meloidogyne incognita FMRFamide-related peptide 16.</title>
        <authorList>
            <person name="Wang T.Y."/>
            <person name="Xiao L."/>
            <person name="Chen G.H."/>
            <person name="Xie B.Y."/>
        </authorList>
    </citation>
    <scope>NUCLEOTIDE SEQUENCE</scope>
</reference>
<organism evidence="4">
    <name type="scientific">Meloidogyne incognita</name>
    <name type="common">Southern root-knot nematode worm</name>
    <name type="synonym">Oxyuris incognita</name>
    <dbReference type="NCBI Taxonomy" id="6306"/>
    <lineage>
        <taxon>Eukaryota</taxon>
        <taxon>Metazoa</taxon>
        <taxon>Ecdysozoa</taxon>
        <taxon>Nematoda</taxon>
        <taxon>Chromadorea</taxon>
        <taxon>Rhabditida</taxon>
        <taxon>Tylenchina</taxon>
        <taxon>Tylenchomorpha</taxon>
        <taxon>Tylenchoidea</taxon>
        <taxon>Meloidogynidae</taxon>
        <taxon>Meloidogyninae</taxon>
        <taxon>Meloidogyne</taxon>
        <taxon>Meloidogyne incognita group</taxon>
    </lineage>
</organism>
<feature type="compositionally biased region" description="Basic and acidic residues" evidence="2">
    <location>
        <begin position="156"/>
        <end position="177"/>
    </location>
</feature>
<keyword evidence="3" id="KW-0472">Membrane</keyword>
<feature type="transmembrane region" description="Helical" evidence="3">
    <location>
        <begin position="12"/>
        <end position="30"/>
    </location>
</feature>
<feature type="region of interest" description="Disordered" evidence="2">
    <location>
        <begin position="155"/>
        <end position="177"/>
    </location>
</feature>
<accession>B2CSN4</accession>
<feature type="coiled-coil region" evidence="1">
    <location>
        <begin position="34"/>
        <end position="61"/>
    </location>
</feature>
<dbReference type="EMBL" id="EU549831">
    <property type="protein sequence ID" value="ACB45434.1"/>
    <property type="molecule type" value="mRNA"/>
</dbReference>
<keyword evidence="3" id="KW-1133">Transmembrane helix</keyword>